<feature type="region of interest" description="Disordered" evidence="1">
    <location>
        <begin position="176"/>
        <end position="199"/>
    </location>
</feature>
<gene>
    <name evidence="3" type="ORF">GHT06_022826</name>
</gene>
<accession>A0AAD5KXU9</accession>
<dbReference type="CDD" id="cd09972">
    <property type="entry name" value="LOTUS_TDRD_OSKAR"/>
    <property type="match status" value="1"/>
</dbReference>
<dbReference type="InterPro" id="IPR041966">
    <property type="entry name" value="LOTUS-like"/>
</dbReference>
<feature type="region of interest" description="Disordered" evidence="1">
    <location>
        <begin position="300"/>
        <end position="320"/>
    </location>
</feature>
<sequence>MTENDNLRTVVKLEIQSLLCTEKEAIPSTRLYGLYISEIGNPIPYAKLGYRCMDDLLKSMPDVVSSYTNPMDGLLYVKAVPLEGSSHINELVRGQRTSKSKKKKGSGYSLSSKIRGFRVSSQVAPNRNFNKNYNSLKPHERYDSHKTTNWTRPPSCSVPDNYSNFSARIGQLNQQTSSLGAPTSNSQFQKPNFSNKNDRDLFQSVPHVTSKNNYNMNNNMNQIFMKQQNIVESKPVAVPLSLILNPTSVKKLQGVLDRAHMTRQVMQPRTPVLQTPQVMQPQTPVTQTPQLMQPRAQVPQTPQVMQPRTPVTQTPQVMQPTTPVTQTAQVMQPRAPATQTQPELNESRTVSSIRTEVILPNSSIVRPSTVVPVEKSFANLNISSKSEEPNSLGQDLARLMRPQPSTNQAQQFSPPTENRNAFSNSFQEKQVELKPVQESVKSLSQTFQPSGAAQPPVPQRTCTLLEEEPKRVQGNIQPATQQLNPPGVIQPCAFRSTCNPAEKEPPRLPKPMEVQQMKPVARTPCPKLPDVVQQTPSTAQTVIPAARAPRVLLKNAIPIVSPCLSSRQLGYRPDNTSESVPAASSSDYTPSMPPSPSPLLSRRLPYRSSEFQPVYRTVVNVPPRPAAPSDRLAEFYCERLKTLVTTNNLGKVTLNHNQLKTGRFIASIKVGQEMFITYPQDFDSVTDAYEDAARQAVIHFETTPFWMQPAPIE</sequence>
<dbReference type="EMBL" id="WJBH02000010">
    <property type="protein sequence ID" value="KAI9552460.1"/>
    <property type="molecule type" value="Genomic_DNA"/>
</dbReference>
<feature type="region of interest" description="Disordered" evidence="1">
    <location>
        <begin position="568"/>
        <end position="599"/>
    </location>
</feature>
<evidence type="ECO:0000313" key="4">
    <source>
        <dbReference type="Proteomes" id="UP000820818"/>
    </source>
</evidence>
<feature type="region of interest" description="Disordered" evidence="1">
    <location>
        <begin position="127"/>
        <end position="155"/>
    </location>
</feature>
<keyword evidence="4" id="KW-1185">Reference proteome</keyword>
<feature type="compositionally biased region" description="Polar residues" evidence="1">
    <location>
        <begin position="568"/>
        <end position="583"/>
    </location>
</feature>
<feature type="compositionally biased region" description="Polar residues" evidence="1">
    <location>
        <begin position="176"/>
        <end position="195"/>
    </location>
</feature>
<dbReference type="Pfam" id="PF12872">
    <property type="entry name" value="OST-HTH"/>
    <property type="match status" value="1"/>
</dbReference>
<dbReference type="AlphaFoldDB" id="A0AAD5KXU9"/>
<evidence type="ECO:0000256" key="1">
    <source>
        <dbReference type="SAM" id="MobiDB-lite"/>
    </source>
</evidence>
<dbReference type="PROSITE" id="PS51644">
    <property type="entry name" value="HTH_OST"/>
    <property type="match status" value="1"/>
</dbReference>
<evidence type="ECO:0000313" key="3">
    <source>
        <dbReference type="EMBL" id="KAI9552460.1"/>
    </source>
</evidence>
<dbReference type="Proteomes" id="UP000820818">
    <property type="component" value="Linkage Group LG10"/>
</dbReference>
<feature type="compositionally biased region" description="Basic and acidic residues" evidence="1">
    <location>
        <begin position="137"/>
        <end position="146"/>
    </location>
</feature>
<name>A0AAD5KXU9_9CRUS</name>
<evidence type="ECO:0000259" key="2">
    <source>
        <dbReference type="PROSITE" id="PS51644"/>
    </source>
</evidence>
<reference evidence="3 4" key="1">
    <citation type="submission" date="2022-05" db="EMBL/GenBank/DDBJ databases">
        <title>A multi-omics perspective on studying reproductive biology in Daphnia sinensis.</title>
        <authorList>
            <person name="Jia J."/>
        </authorList>
    </citation>
    <scope>NUCLEOTIDE SEQUENCE [LARGE SCALE GENOMIC DNA]</scope>
    <source>
        <strain evidence="3 4">WSL</strain>
    </source>
</reference>
<comment type="caution">
    <text evidence="3">The sequence shown here is derived from an EMBL/GenBank/DDBJ whole genome shotgun (WGS) entry which is preliminary data.</text>
</comment>
<dbReference type="Gene3D" id="3.30.420.610">
    <property type="entry name" value="LOTUS domain-like"/>
    <property type="match status" value="1"/>
</dbReference>
<feature type="domain" description="HTH OST-type" evidence="2">
    <location>
        <begin position="7"/>
        <end position="81"/>
    </location>
</feature>
<dbReference type="InterPro" id="IPR025605">
    <property type="entry name" value="OST-HTH/LOTUS_dom"/>
</dbReference>
<protein>
    <recommendedName>
        <fullName evidence="2">HTH OST-type domain-containing protein</fullName>
    </recommendedName>
</protein>
<organism evidence="3 4">
    <name type="scientific">Daphnia sinensis</name>
    <dbReference type="NCBI Taxonomy" id="1820382"/>
    <lineage>
        <taxon>Eukaryota</taxon>
        <taxon>Metazoa</taxon>
        <taxon>Ecdysozoa</taxon>
        <taxon>Arthropoda</taxon>
        <taxon>Crustacea</taxon>
        <taxon>Branchiopoda</taxon>
        <taxon>Diplostraca</taxon>
        <taxon>Cladocera</taxon>
        <taxon>Anomopoda</taxon>
        <taxon>Daphniidae</taxon>
        <taxon>Daphnia</taxon>
        <taxon>Daphnia similis group</taxon>
    </lineage>
</organism>
<proteinExistence type="predicted"/>